<organism evidence="2 3">
    <name type="scientific">Sinosporangium album</name>
    <dbReference type="NCBI Taxonomy" id="504805"/>
    <lineage>
        <taxon>Bacteria</taxon>
        <taxon>Bacillati</taxon>
        <taxon>Actinomycetota</taxon>
        <taxon>Actinomycetes</taxon>
        <taxon>Streptosporangiales</taxon>
        <taxon>Streptosporangiaceae</taxon>
        <taxon>Sinosporangium</taxon>
    </lineage>
</organism>
<feature type="compositionally biased region" description="Pro residues" evidence="1">
    <location>
        <begin position="50"/>
        <end position="59"/>
    </location>
</feature>
<accession>A0A1G8BH36</accession>
<dbReference type="STRING" id="504805.SAMN05421505_11444"/>
<feature type="region of interest" description="Disordered" evidence="1">
    <location>
        <begin position="259"/>
        <end position="311"/>
    </location>
</feature>
<feature type="compositionally biased region" description="Basic and acidic residues" evidence="1">
    <location>
        <begin position="66"/>
        <end position="76"/>
    </location>
</feature>
<protein>
    <recommendedName>
        <fullName evidence="4">Chitinase</fullName>
    </recommendedName>
</protein>
<feature type="compositionally biased region" description="Pro residues" evidence="1">
    <location>
        <begin position="288"/>
        <end position="297"/>
    </location>
</feature>
<dbReference type="Gene3D" id="3.20.20.80">
    <property type="entry name" value="Glycosidases"/>
    <property type="match status" value="1"/>
</dbReference>
<feature type="compositionally biased region" description="Low complexity" evidence="1">
    <location>
        <begin position="264"/>
        <end position="279"/>
    </location>
</feature>
<feature type="region of interest" description="Disordered" evidence="1">
    <location>
        <begin position="1"/>
        <end position="224"/>
    </location>
</feature>
<dbReference type="Proteomes" id="UP000198923">
    <property type="component" value="Unassembled WGS sequence"/>
</dbReference>
<evidence type="ECO:0000313" key="3">
    <source>
        <dbReference type="Proteomes" id="UP000198923"/>
    </source>
</evidence>
<reference evidence="2 3" key="1">
    <citation type="submission" date="2016-10" db="EMBL/GenBank/DDBJ databases">
        <authorList>
            <person name="de Groot N.N."/>
        </authorList>
    </citation>
    <scope>NUCLEOTIDE SEQUENCE [LARGE SCALE GENOMIC DNA]</scope>
    <source>
        <strain evidence="2 3">CPCC 201354</strain>
    </source>
</reference>
<feature type="compositionally biased region" description="Gly residues" evidence="1">
    <location>
        <begin position="214"/>
        <end position="224"/>
    </location>
</feature>
<feature type="compositionally biased region" description="Low complexity" evidence="1">
    <location>
        <begin position="180"/>
        <end position="191"/>
    </location>
</feature>
<dbReference type="EMBL" id="FNCN01000014">
    <property type="protein sequence ID" value="SDH32527.1"/>
    <property type="molecule type" value="Genomic_DNA"/>
</dbReference>
<keyword evidence="3" id="KW-1185">Reference proteome</keyword>
<evidence type="ECO:0000313" key="2">
    <source>
        <dbReference type="EMBL" id="SDH32527.1"/>
    </source>
</evidence>
<gene>
    <name evidence="2" type="ORF">SAMN05421505_11444</name>
</gene>
<sequence length="579" mass="59343">MPVTDDTPLAAGQGTGDGPSRRGDGPRPAPADGPSPGPDRPSHRYRPDQPSWPPGPRNGPVPATATDRHARHDHSPIPESEQGRPTPYNGGGPTEADHSPGSGPPPGDATHLRAGHGDTGPENPGRKLTDTGDSGCRDAHPADPGHRHSTPEDPGHRHANPGDSGRTHIHPGDAASGHPGDAASGDTASDTAGRRAGPTDEPPPQPPSENDGSPPGGLETGAGDGLAPRPLVFLGFLGLAMATSAAIWALPGKAHTDWAPAPAPSTTSRPATGGTAAAPPREPARSPESPPDPPPDQVPVSATSPEQPSGFVAYVDTGRDPGFQPVDAMRRTGADWFLLGHLTSGPDGCAALWSGKMGHSGDLVIGRLGGLRTAGGDAGVSFGGASGTDPAVTCKAKSRVASAYRSVLGAFDLTHLDFEPREKPSLPVAKRRAGAVAALQKEATAAHRPLWVSFSLPATRHGLSREHRALLRATRQAGARIDTVNLITPLKPGGLRGVAAAVRAAAPQIGAALALDHSTVWRHLGVTPVLSHPDALTPAGARTLAAYAERHHLTWLSLRGATPDDTITRVLTAPTERSK</sequence>
<feature type="compositionally biased region" description="Pro residues" evidence="1">
    <location>
        <begin position="27"/>
        <end position="39"/>
    </location>
</feature>
<evidence type="ECO:0008006" key="4">
    <source>
        <dbReference type="Google" id="ProtNLM"/>
    </source>
</evidence>
<feature type="compositionally biased region" description="Basic and acidic residues" evidence="1">
    <location>
        <begin position="124"/>
        <end position="156"/>
    </location>
</feature>
<name>A0A1G8BH36_9ACTN</name>
<dbReference type="AlphaFoldDB" id="A0A1G8BH36"/>
<evidence type="ECO:0000256" key="1">
    <source>
        <dbReference type="SAM" id="MobiDB-lite"/>
    </source>
</evidence>
<proteinExistence type="predicted"/>